<comment type="function">
    <text evidence="17">Cytosolic metallopeptidase that catalyzes the removal of unsubstituted N-terminal hydrophobic amino acids from various peptides. The presence of Zn(2+) ions is essential for the peptidase activity, and the association with other cofactors can modulate the substrate spectificity of the enzyme. For instance, in the presence of Mn(2+), it displays a specific Cys-Gly hydrolyzing activity of Cys-Gly-S-conjugates. Involved in the metabolism of glutathione and in the degradation of glutathione S-conjugates, which may play a role in the control of the cell redox status.</text>
</comment>
<keyword evidence="8" id="KW-0645">Protease</keyword>
<dbReference type="HAMAP" id="MF_00181">
    <property type="entry name" value="Cytosol_peptidase_M17"/>
    <property type="match status" value="1"/>
</dbReference>
<dbReference type="GO" id="GO:0030145">
    <property type="term" value="F:manganese ion binding"/>
    <property type="evidence" value="ECO:0007669"/>
    <property type="project" value="InterPro"/>
</dbReference>
<dbReference type="SUPFAM" id="SSF52949">
    <property type="entry name" value="Macro domain-like"/>
    <property type="match status" value="1"/>
</dbReference>
<keyword evidence="9" id="KW-0378">Hydrolase</keyword>
<comment type="catalytic activity">
    <reaction evidence="10">
        <text>an S-substituted L-cysteinylglycine + H2O = an S-substituted L-cysteine + glycine</text>
        <dbReference type="Rhea" id="RHEA:60444"/>
        <dbReference type="ChEBI" id="CHEBI:15377"/>
        <dbReference type="ChEBI" id="CHEBI:57305"/>
        <dbReference type="ChEBI" id="CHEBI:58717"/>
        <dbReference type="ChEBI" id="CHEBI:143103"/>
        <dbReference type="EC" id="3.4.13.23"/>
    </reaction>
    <physiologicalReaction direction="left-to-right" evidence="10">
        <dbReference type="Rhea" id="RHEA:60445"/>
    </physiologicalReaction>
</comment>
<name>A0A1B6BYN6_9HEMI</name>
<keyword evidence="7" id="KW-0031">Aminopeptidase</keyword>
<evidence type="ECO:0000256" key="17">
    <source>
        <dbReference type="ARBA" id="ARBA00045966"/>
    </source>
</evidence>
<evidence type="ECO:0000256" key="10">
    <source>
        <dbReference type="ARBA" id="ARBA00023511"/>
    </source>
</evidence>
<dbReference type="CDD" id="cd00433">
    <property type="entry name" value="Peptidase_M17"/>
    <property type="match status" value="1"/>
</dbReference>
<dbReference type="Gene3D" id="3.40.220.10">
    <property type="entry name" value="Leucine Aminopeptidase, subunit E, domain 1"/>
    <property type="match status" value="1"/>
</dbReference>
<protein>
    <recommendedName>
        <fullName evidence="6">Cytosol aminopeptidase</fullName>
        <ecNumber evidence="4">3.4.11.1</ecNumber>
        <ecNumber evidence="5">3.4.11.5</ecNumber>
        <ecNumber evidence="11">3.4.13.23</ecNumber>
    </recommendedName>
    <alternativeName>
        <fullName evidence="14">Cysteinylglycine-S-conjugate dipeptidase</fullName>
    </alternativeName>
    <alternativeName>
        <fullName evidence="15">Leucine aminopeptidase 3</fullName>
    </alternativeName>
    <alternativeName>
        <fullName evidence="16">Leucyl aminopeptidase</fullName>
    </alternativeName>
    <alternativeName>
        <fullName evidence="13">Proline aminopeptidase</fullName>
    </alternativeName>
    <alternativeName>
        <fullName evidence="12">Prolyl aminopeptidase</fullName>
    </alternativeName>
</protein>
<dbReference type="InterPro" id="IPR008283">
    <property type="entry name" value="Peptidase_M17_N"/>
</dbReference>
<dbReference type="EC" id="3.4.11.5" evidence="5"/>
<evidence type="ECO:0000256" key="18">
    <source>
        <dbReference type="ARBA" id="ARBA00047881"/>
    </source>
</evidence>
<evidence type="ECO:0000256" key="14">
    <source>
        <dbReference type="ARBA" id="ARBA00030997"/>
    </source>
</evidence>
<reference evidence="21" key="1">
    <citation type="submission" date="2015-12" db="EMBL/GenBank/DDBJ databases">
        <title>De novo transcriptome assembly of four potential Pierce s Disease insect vectors from Arizona vineyards.</title>
        <authorList>
            <person name="Tassone E.E."/>
        </authorList>
    </citation>
    <scope>NUCLEOTIDE SEQUENCE</scope>
</reference>
<evidence type="ECO:0000256" key="11">
    <source>
        <dbReference type="ARBA" id="ARBA00023625"/>
    </source>
</evidence>
<dbReference type="SUPFAM" id="SSF53187">
    <property type="entry name" value="Zn-dependent exopeptidases"/>
    <property type="match status" value="1"/>
</dbReference>
<evidence type="ECO:0000313" key="21">
    <source>
        <dbReference type="EMBL" id="JAS06371.1"/>
    </source>
</evidence>
<comment type="catalytic activity">
    <reaction evidence="2">
        <text>Release of N-terminal proline from a peptide.</text>
        <dbReference type="EC" id="3.4.11.5"/>
    </reaction>
</comment>
<sequence length="516" mass="56554">MALTVRKTFQLLQRTNVLMMKSFTTKSFDSGKKGLVLGAYNDGAKGETITFTEAAQEFDDNVCGMLTKHLQVSGLKKGKSRVFYNLTPEYEAIAVVGLGKREQGYNELEEIEESRESVRIAAAAGCRKLQDIDVREIYVEHLGDPEAAAEGAILGPWVYQENKMKEKQKQIPKIEPYKHNAEMKRNWDTGVLKAEAQNISRRLSDTPANQMTPTVFAKNAEELLKPLGVKVYAHDRAWAESKKMYSYLSVTNGSAEPPVFLEMCYNGGAESDPVVLVGKGITFDSGGISIKPSAEMDQMRADMSGAACVLATLYAVANLKLPINVVCLTPLCENMPGGRATKPGDVVTAMNGKTIKIDNTDAEGRLVLADALCYAATFKPKFTLDIATLTGAMMVAIGQSATGVFSNSTPLWELLHKAGEQTGDRVWRFPLWDHFSKRVADYPSVDVNNVGKGGRWGGACTAAAFLWEFAPKGDWLHMDMAGVMGPDNDMPYLQKGMTGRPTRTLIQFLTLIADRC</sequence>
<gene>
    <name evidence="21" type="ORF">g.6189</name>
</gene>
<comment type="catalytic activity">
    <reaction evidence="18">
        <text>S-benzyl-L-cysteinylglycine + H2O = S-benzyl-L-cysteine + glycine</text>
        <dbReference type="Rhea" id="RHEA:62568"/>
        <dbReference type="ChEBI" id="CHEBI:15377"/>
        <dbReference type="ChEBI" id="CHEBI:57305"/>
        <dbReference type="ChEBI" id="CHEBI:145802"/>
        <dbReference type="ChEBI" id="CHEBI:145803"/>
    </reaction>
    <physiologicalReaction direction="left-to-right" evidence="18">
        <dbReference type="Rhea" id="RHEA:62569"/>
    </physiologicalReaction>
</comment>
<evidence type="ECO:0000256" key="13">
    <source>
        <dbReference type="ARBA" id="ARBA00030930"/>
    </source>
</evidence>
<evidence type="ECO:0000256" key="3">
    <source>
        <dbReference type="ARBA" id="ARBA00009528"/>
    </source>
</evidence>
<dbReference type="InterPro" id="IPR000819">
    <property type="entry name" value="Peptidase_M17_C"/>
</dbReference>
<dbReference type="Pfam" id="PF00883">
    <property type="entry name" value="Peptidase_M17"/>
    <property type="match status" value="1"/>
</dbReference>
<evidence type="ECO:0000256" key="7">
    <source>
        <dbReference type="ARBA" id="ARBA00022438"/>
    </source>
</evidence>
<evidence type="ECO:0000256" key="4">
    <source>
        <dbReference type="ARBA" id="ARBA00012565"/>
    </source>
</evidence>
<dbReference type="AlphaFoldDB" id="A0A1B6BYN6"/>
<dbReference type="PANTHER" id="PTHR11963">
    <property type="entry name" value="LEUCINE AMINOPEPTIDASE-RELATED"/>
    <property type="match status" value="1"/>
</dbReference>
<dbReference type="EC" id="3.4.11.1" evidence="4"/>
<dbReference type="GO" id="GO:0006508">
    <property type="term" value="P:proteolysis"/>
    <property type="evidence" value="ECO:0007669"/>
    <property type="project" value="UniProtKB-KW"/>
</dbReference>
<evidence type="ECO:0000256" key="15">
    <source>
        <dbReference type="ARBA" id="ARBA00031564"/>
    </source>
</evidence>
<dbReference type="InterPro" id="IPR023042">
    <property type="entry name" value="Peptidase_M17_leu_NH2_pept"/>
</dbReference>
<dbReference type="PRINTS" id="PR00481">
    <property type="entry name" value="LAMNOPPTDASE"/>
</dbReference>
<evidence type="ECO:0000256" key="16">
    <source>
        <dbReference type="ARBA" id="ARBA00033172"/>
    </source>
</evidence>
<evidence type="ECO:0000256" key="19">
    <source>
        <dbReference type="ARBA" id="ARBA00049107"/>
    </source>
</evidence>
<dbReference type="PROSITE" id="PS00631">
    <property type="entry name" value="CYTOSOL_AP"/>
    <property type="match status" value="1"/>
</dbReference>
<dbReference type="InterPro" id="IPR011356">
    <property type="entry name" value="Leucine_aapep/pepB"/>
</dbReference>
<evidence type="ECO:0000256" key="5">
    <source>
        <dbReference type="ARBA" id="ARBA00012568"/>
    </source>
</evidence>
<accession>A0A1B6BYN6</accession>
<evidence type="ECO:0000256" key="2">
    <source>
        <dbReference type="ARBA" id="ARBA00001585"/>
    </source>
</evidence>
<proteinExistence type="inferred from homology"/>
<evidence type="ECO:0000256" key="1">
    <source>
        <dbReference type="ARBA" id="ARBA00000135"/>
    </source>
</evidence>
<evidence type="ECO:0000256" key="8">
    <source>
        <dbReference type="ARBA" id="ARBA00022670"/>
    </source>
</evidence>
<dbReference type="EMBL" id="GEDC01030927">
    <property type="protein sequence ID" value="JAS06371.1"/>
    <property type="molecule type" value="Transcribed_RNA"/>
</dbReference>
<evidence type="ECO:0000256" key="6">
    <source>
        <dbReference type="ARBA" id="ARBA00014190"/>
    </source>
</evidence>
<organism evidence="21">
    <name type="scientific">Clastoptera arizonana</name>
    <name type="common">Arizona spittle bug</name>
    <dbReference type="NCBI Taxonomy" id="38151"/>
    <lineage>
        <taxon>Eukaryota</taxon>
        <taxon>Metazoa</taxon>
        <taxon>Ecdysozoa</taxon>
        <taxon>Arthropoda</taxon>
        <taxon>Hexapoda</taxon>
        <taxon>Insecta</taxon>
        <taxon>Pterygota</taxon>
        <taxon>Neoptera</taxon>
        <taxon>Paraneoptera</taxon>
        <taxon>Hemiptera</taxon>
        <taxon>Auchenorrhyncha</taxon>
        <taxon>Cercopoidea</taxon>
        <taxon>Clastopteridae</taxon>
        <taxon>Clastoptera</taxon>
    </lineage>
</organism>
<evidence type="ECO:0000256" key="9">
    <source>
        <dbReference type="ARBA" id="ARBA00022801"/>
    </source>
</evidence>
<feature type="domain" description="Cytosol aminopeptidase" evidence="20">
    <location>
        <begin position="359"/>
        <end position="366"/>
    </location>
</feature>
<comment type="catalytic activity">
    <reaction evidence="1">
        <text>Release of an N-terminal amino acid, Xaa-|-Yaa-, in which Xaa is preferably Leu, but may be other amino acids including Pro although not Arg or Lys, and Yaa may be Pro. Amino acid amides and methyl esters are also readily hydrolyzed, but rates on arylamides are exceedingly low.</text>
        <dbReference type="EC" id="3.4.11.1"/>
    </reaction>
</comment>
<comment type="catalytic activity">
    <reaction evidence="19">
        <text>L-cysteinylglycine + H2O = L-cysteine + glycine</text>
        <dbReference type="Rhea" id="RHEA:28783"/>
        <dbReference type="ChEBI" id="CHEBI:15377"/>
        <dbReference type="ChEBI" id="CHEBI:35235"/>
        <dbReference type="ChEBI" id="CHEBI:57305"/>
        <dbReference type="ChEBI" id="CHEBI:61694"/>
    </reaction>
    <physiologicalReaction direction="left-to-right" evidence="19">
        <dbReference type="Rhea" id="RHEA:28784"/>
    </physiologicalReaction>
</comment>
<dbReference type="PANTHER" id="PTHR11963:SF23">
    <property type="entry name" value="CYTOSOL AMINOPEPTIDASE"/>
    <property type="match status" value="1"/>
</dbReference>
<dbReference type="Pfam" id="PF02789">
    <property type="entry name" value="Peptidase_M17_N"/>
    <property type="match status" value="1"/>
</dbReference>
<dbReference type="Gene3D" id="3.40.630.10">
    <property type="entry name" value="Zn peptidases"/>
    <property type="match status" value="1"/>
</dbReference>
<evidence type="ECO:0000256" key="12">
    <source>
        <dbReference type="ARBA" id="ARBA00029605"/>
    </source>
</evidence>
<evidence type="ECO:0000259" key="20">
    <source>
        <dbReference type="PROSITE" id="PS00631"/>
    </source>
</evidence>
<dbReference type="GO" id="GO:0070006">
    <property type="term" value="F:metalloaminopeptidase activity"/>
    <property type="evidence" value="ECO:0007669"/>
    <property type="project" value="InterPro"/>
</dbReference>
<comment type="similarity">
    <text evidence="3">Belongs to the peptidase M17 family.</text>
</comment>
<dbReference type="InterPro" id="IPR043472">
    <property type="entry name" value="Macro_dom-like"/>
</dbReference>
<dbReference type="GO" id="GO:0005737">
    <property type="term" value="C:cytoplasm"/>
    <property type="evidence" value="ECO:0007669"/>
    <property type="project" value="InterPro"/>
</dbReference>
<dbReference type="EC" id="3.4.13.23" evidence="11"/>